<dbReference type="InterPro" id="IPR028082">
    <property type="entry name" value="Peripla_BP_I"/>
</dbReference>
<keyword evidence="1" id="KW-1133">Transmembrane helix</keyword>
<proteinExistence type="predicted"/>
<comment type="caution">
    <text evidence="2">The sequence shown here is derived from an EMBL/GenBank/DDBJ whole genome shotgun (WGS) entry which is preliminary data.</text>
</comment>
<sequence>MARTGVWTWLREDVWEIPLRRYLALLVTAALVVGGWFGVGALAREDRSCAPGVERPEGSEECVGVSTSAYDFDRPQLREVIRAIDRENRSLKPGSYVTVALLEPFTASDPDNLGDVLHEMQGAYLAQYRANHESNRKSPAIRLVLANPGATGAHWEFTVDRLEEMTKSPDRLRAVTGVGMSTENNKRAVKELTKRGIPVIGSSITADNLANGQGGKDPFPGLARVSPTNTDEARALTSFADVTAGRALLVYDKPGDPYTRTLQKSFMKLLAGSPYEPQPFTPPTDRSEEGTTANTFWQIASLVCGTAPETDTILFAGRHTQLRQFINELGNRSCQHRKFTVLTGDEASYLTGDKELDRSALTHKLSVRYTALAHPDAWAEDGAKSGGSAADAAELAELVATAARRPVGPIGEVSLEDGQLIIAYDAMRLAVTGIQRATSKGRVVPRLADVGLQWPQVKGPLRVYGASGWICLDAHGNPYDKAVPIVELTPEGKARFVKIAWPEEKPPAKECLPPS</sequence>
<gene>
    <name evidence="2" type="ORF">QNN03_34410</name>
</gene>
<keyword evidence="1" id="KW-0812">Transmembrane</keyword>
<accession>A0ABT7J9H3</accession>
<reference evidence="2 3" key="1">
    <citation type="submission" date="2023-05" db="EMBL/GenBank/DDBJ databases">
        <title>Streptomyces fuscus sp. nov., a brown-black pigment producing actinomyces isolated from dry sand of Sea duck farm.</title>
        <authorList>
            <person name="Xie J."/>
            <person name="Shen N."/>
        </authorList>
    </citation>
    <scope>NUCLEOTIDE SEQUENCE [LARGE SCALE GENOMIC DNA]</scope>
    <source>
        <strain evidence="2 3">GXMU-J15</strain>
    </source>
</reference>
<name>A0ABT7J9H3_9ACTN</name>
<evidence type="ECO:0008006" key="4">
    <source>
        <dbReference type="Google" id="ProtNLM"/>
    </source>
</evidence>
<dbReference type="Gene3D" id="3.40.50.2300">
    <property type="match status" value="1"/>
</dbReference>
<feature type="transmembrane region" description="Helical" evidence="1">
    <location>
        <begin position="21"/>
        <end position="43"/>
    </location>
</feature>
<dbReference type="SUPFAM" id="SSF53822">
    <property type="entry name" value="Periplasmic binding protein-like I"/>
    <property type="match status" value="1"/>
</dbReference>
<evidence type="ECO:0000256" key="1">
    <source>
        <dbReference type="SAM" id="Phobius"/>
    </source>
</evidence>
<organism evidence="2 3">
    <name type="scientific">Streptomyces fuscus</name>
    <dbReference type="NCBI Taxonomy" id="3048495"/>
    <lineage>
        <taxon>Bacteria</taxon>
        <taxon>Bacillati</taxon>
        <taxon>Actinomycetota</taxon>
        <taxon>Actinomycetes</taxon>
        <taxon>Kitasatosporales</taxon>
        <taxon>Streptomycetaceae</taxon>
        <taxon>Streptomyces</taxon>
    </lineage>
</organism>
<keyword evidence="3" id="KW-1185">Reference proteome</keyword>
<dbReference type="Proteomes" id="UP001241926">
    <property type="component" value="Unassembled WGS sequence"/>
</dbReference>
<protein>
    <recommendedName>
        <fullName evidence="4">ABC transporter substrate-binding protein</fullName>
    </recommendedName>
</protein>
<evidence type="ECO:0000313" key="2">
    <source>
        <dbReference type="EMBL" id="MDL2081535.1"/>
    </source>
</evidence>
<keyword evidence="1" id="KW-0472">Membrane</keyword>
<evidence type="ECO:0000313" key="3">
    <source>
        <dbReference type="Proteomes" id="UP001241926"/>
    </source>
</evidence>
<dbReference type="RefSeq" id="WP_250744366.1">
    <property type="nucleotide sequence ID" value="NZ_JASJUS010000050.1"/>
</dbReference>
<dbReference type="EMBL" id="JASJUS010000050">
    <property type="protein sequence ID" value="MDL2081535.1"/>
    <property type="molecule type" value="Genomic_DNA"/>
</dbReference>